<dbReference type="SUPFAM" id="SSF55120">
    <property type="entry name" value="Pseudouridine synthase"/>
    <property type="match status" value="1"/>
</dbReference>
<protein>
    <recommendedName>
        <fullName evidence="6">Nocturnin</fullName>
    </recommendedName>
</protein>
<feature type="compositionally biased region" description="Basic residues" evidence="1">
    <location>
        <begin position="596"/>
        <end position="609"/>
    </location>
</feature>
<dbReference type="Pfam" id="PF05705">
    <property type="entry name" value="DUF829"/>
    <property type="match status" value="1"/>
</dbReference>
<accession>A0ABP0N6I3</accession>
<dbReference type="PANTHER" id="PTHR12121:SF37">
    <property type="entry name" value="2',5'-PHOSPHODIESTERASE 12"/>
    <property type="match status" value="1"/>
</dbReference>
<dbReference type="InterPro" id="IPR036691">
    <property type="entry name" value="Endo/exonu/phosph_ase_sf"/>
</dbReference>
<feature type="region of interest" description="Disordered" evidence="1">
    <location>
        <begin position="1290"/>
        <end position="1319"/>
    </location>
</feature>
<dbReference type="InterPro" id="IPR008547">
    <property type="entry name" value="DUF829_TMEM53"/>
</dbReference>
<evidence type="ECO:0000259" key="3">
    <source>
        <dbReference type="Pfam" id="PF03372"/>
    </source>
</evidence>
<dbReference type="EMBL" id="CAXAMN010021385">
    <property type="protein sequence ID" value="CAK9059063.1"/>
    <property type="molecule type" value="Genomic_DNA"/>
</dbReference>
<dbReference type="Gene3D" id="4.10.60.20">
    <property type="match status" value="1"/>
</dbReference>
<evidence type="ECO:0000313" key="4">
    <source>
        <dbReference type="EMBL" id="CAK9059063.1"/>
    </source>
</evidence>
<feature type="domain" description="Pseudouridine synthase RsuA/RluA-like" evidence="2">
    <location>
        <begin position="443"/>
        <end position="518"/>
    </location>
</feature>
<feature type="compositionally biased region" description="Polar residues" evidence="1">
    <location>
        <begin position="1416"/>
        <end position="1425"/>
    </location>
</feature>
<dbReference type="Proteomes" id="UP001642484">
    <property type="component" value="Unassembled WGS sequence"/>
</dbReference>
<dbReference type="InterPro" id="IPR006224">
    <property type="entry name" value="PsdUridine_synth_RluA-like_CS"/>
</dbReference>
<dbReference type="InterPro" id="IPR005135">
    <property type="entry name" value="Endo/exonuclease/phosphatase"/>
</dbReference>
<feature type="region of interest" description="Disordered" evidence="1">
    <location>
        <begin position="594"/>
        <end position="635"/>
    </location>
</feature>
<dbReference type="Gene3D" id="3.60.10.10">
    <property type="entry name" value="Endonuclease/exonuclease/phosphatase"/>
    <property type="match status" value="1"/>
</dbReference>
<dbReference type="InterPro" id="IPR020103">
    <property type="entry name" value="PsdUridine_synth_cat_dom_sf"/>
</dbReference>
<feature type="region of interest" description="Disordered" evidence="1">
    <location>
        <begin position="1416"/>
        <end position="1442"/>
    </location>
</feature>
<comment type="caution">
    <text evidence="4">The sequence shown here is derived from an EMBL/GenBank/DDBJ whole genome shotgun (WGS) entry which is preliminary data.</text>
</comment>
<dbReference type="Pfam" id="PF03372">
    <property type="entry name" value="Exo_endo_phos"/>
    <property type="match status" value="1"/>
</dbReference>
<feature type="domain" description="Endonuclease/exonuclease/phosphatase" evidence="3">
    <location>
        <begin position="850"/>
        <end position="1070"/>
    </location>
</feature>
<feature type="compositionally biased region" description="Acidic residues" evidence="1">
    <location>
        <begin position="1128"/>
        <end position="1139"/>
    </location>
</feature>
<dbReference type="SUPFAM" id="SSF56219">
    <property type="entry name" value="DNase I-like"/>
    <property type="match status" value="1"/>
</dbReference>
<dbReference type="PANTHER" id="PTHR12121">
    <property type="entry name" value="CARBON CATABOLITE REPRESSOR PROTEIN 4"/>
    <property type="match status" value="1"/>
</dbReference>
<dbReference type="InterPro" id="IPR050410">
    <property type="entry name" value="CCR4/nocturin_mRNA_transcr"/>
</dbReference>
<gene>
    <name evidence="4" type="ORF">CCMP2556_LOCUS29105</name>
</gene>
<evidence type="ECO:0000313" key="5">
    <source>
        <dbReference type="Proteomes" id="UP001642484"/>
    </source>
</evidence>
<name>A0ABP0N6I3_9DINO</name>
<dbReference type="Gene3D" id="3.30.2350.10">
    <property type="entry name" value="Pseudouridine synthase"/>
    <property type="match status" value="1"/>
</dbReference>
<reference evidence="4 5" key="1">
    <citation type="submission" date="2024-02" db="EMBL/GenBank/DDBJ databases">
        <authorList>
            <person name="Chen Y."/>
            <person name="Shah S."/>
            <person name="Dougan E. K."/>
            <person name="Thang M."/>
            <person name="Chan C."/>
        </authorList>
    </citation>
    <scope>NUCLEOTIDE SEQUENCE [LARGE SCALE GENOMIC DNA]</scope>
</reference>
<evidence type="ECO:0000256" key="1">
    <source>
        <dbReference type="SAM" id="MobiDB-lite"/>
    </source>
</evidence>
<keyword evidence="5" id="KW-1185">Reference proteome</keyword>
<sequence>MLYIGAVVGAYALYKAWQCSSAPHVQELRAEEAEACPGCGLQVSDLRRHMKRCCPERLPERIGSAEDRRAARKAASEEDWISEEEVKQAALKSFASVKDPLHRRVLELRFGADQGGLRRSPAEVAEALGGKYHGKAEASRRPTCLHAMDACLARIAKGEPTWEDMQAAADGGWQQQAISAMLEALADGHEDMADLLFAWGVSPDLGRTVADPLVENPTAGDMCVLILGWGGSSTEQLEIIQKWWRERGFRTLATTFCSKAVEKQLMEIKRFIPSGADVMVHAFSNNGMYLLQHLCQDAGRTWRLAGVIVDSAPDVNISAPLMRQVVNGCIRALCMLNRVVIEKKAEAALTSLNIVTPLRVGDSISFSERTPNVLDASGHRRGVLLTGRGCLSQQDEEAVVSFLDRPLQGKDLHQLKTFQVSKVEISEISDFLSREDVLGYLQATYGEEYDSPMVLHRLDQTTSGLVLCAKNKEAARICGERWHDEECKKEYLAIALPTASCQLSNATWSRSATCSACTVVAFAHRPARKSIACGVTSTRVELDLETLEVMDVFCEEDGPVRIHMKSPLDGSARQFDRPRDQQLQKTLQRMALTLKRGPKKKTKTKKAMLRTKEAQQDIQQVSSSERSSQSQSDNIASQVQLVEPDDCLYDNQGQPINDLLPLADAFTSARKPTCLMLGGRRYRIRLNRPLVKTITCGGQPMAGFRLVPVAHWDGEQSIRWEWRTSSGELLARTRCFTPTEADVGSRLEVVARPPLAEDEQMSRLLGVDDDQAAARLSFEAVAKAPPFPPGLAAEREEEMQRQKLSWQLQHDKSNFRVLSYNMLADAYRHCWDYIFPYCDPETLLPERRLQLCRQEVCTFNADIMALQEVDAFWYKDYWQPQFAVDGYGCCFTKKASGSGEGCLLAYKEKAFELLDLVELPLRERPRSGVVQVAARDEAVRLSSADLAVGALLGRLPALEDVFPRLGTVAQLALLKSKEPDGRLLLVCNTHLYFANFARHIRVLQVALILDEAESICKRAEFEFGQRPALLFLGDLNSEPDTGATALLQGSVSAAHPDWARCAPFRWGYASSRQAAKDMLTALRTKRPEAYSSLGDETEEDGLDGLRCSTERLQRVRNCLATLGIGEPQEAEEEAPEEQYDQVLGSSTDNSPWTSLEQKLQAGGTFKNCAAVATAQLAVDLQLSTEPVLEFTDEDLDAAKDAAEALAEVVGQKMQAAVKKQQAVAEMVLEESDVGPALAGLGLQLSSPFKLSSACQPDFTNFVGNYEACLDWIFFTEEHLEKVSEAPMPSREAVAAETALPSQRFPSDAKDDPVRRAVNPDGQSAATRFEATLAHTKASPTPREPADTTFFTAIGVLQAAGDGEESASHWMSRAAMGGSFKSWSQVLLQRQAEDLSRRAFWSRLQAELVEAILDASSPTAPTQPRSYSLGGAGVASSRAPQEAQISGCFLRPLS</sequence>
<dbReference type="InterPro" id="IPR006145">
    <property type="entry name" value="PsdUridine_synth_RsuA/RluA"/>
</dbReference>
<dbReference type="Pfam" id="PF00849">
    <property type="entry name" value="PseudoU_synth_2"/>
    <property type="match status" value="1"/>
</dbReference>
<evidence type="ECO:0000259" key="2">
    <source>
        <dbReference type="Pfam" id="PF00849"/>
    </source>
</evidence>
<evidence type="ECO:0008006" key="6">
    <source>
        <dbReference type="Google" id="ProtNLM"/>
    </source>
</evidence>
<feature type="region of interest" description="Disordered" evidence="1">
    <location>
        <begin position="1126"/>
        <end position="1153"/>
    </location>
</feature>
<organism evidence="4 5">
    <name type="scientific">Durusdinium trenchii</name>
    <dbReference type="NCBI Taxonomy" id="1381693"/>
    <lineage>
        <taxon>Eukaryota</taxon>
        <taxon>Sar</taxon>
        <taxon>Alveolata</taxon>
        <taxon>Dinophyceae</taxon>
        <taxon>Suessiales</taxon>
        <taxon>Symbiodiniaceae</taxon>
        <taxon>Durusdinium</taxon>
    </lineage>
</organism>
<feature type="compositionally biased region" description="Polar residues" evidence="1">
    <location>
        <begin position="1143"/>
        <end position="1153"/>
    </location>
</feature>
<feature type="compositionally biased region" description="Low complexity" evidence="1">
    <location>
        <begin position="619"/>
        <end position="632"/>
    </location>
</feature>
<dbReference type="PROSITE" id="PS01129">
    <property type="entry name" value="PSI_RLU"/>
    <property type="match status" value="1"/>
</dbReference>
<proteinExistence type="predicted"/>